<comment type="caution">
    <text evidence="1">The sequence shown here is derived from an EMBL/GenBank/DDBJ whole genome shotgun (WGS) entry which is preliminary data.</text>
</comment>
<name>A0ACB9J9F9_9ASTR</name>
<dbReference type="EMBL" id="CM042022">
    <property type="protein sequence ID" value="KAI3816370.1"/>
    <property type="molecule type" value="Genomic_DNA"/>
</dbReference>
<reference evidence="1 2" key="2">
    <citation type="journal article" date="2022" name="Mol. Ecol. Resour.">
        <title>The genomes of chicory, endive, great burdock and yacon provide insights into Asteraceae paleo-polyploidization history and plant inulin production.</title>
        <authorList>
            <person name="Fan W."/>
            <person name="Wang S."/>
            <person name="Wang H."/>
            <person name="Wang A."/>
            <person name="Jiang F."/>
            <person name="Liu H."/>
            <person name="Zhao H."/>
            <person name="Xu D."/>
            <person name="Zhang Y."/>
        </authorList>
    </citation>
    <scope>NUCLEOTIDE SEQUENCE [LARGE SCALE GENOMIC DNA]</scope>
    <source>
        <strain evidence="2">cv. Yunnan</strain>
        <tissue evidence="1">Leaves</tissue>
    </source>
</reference>
<proteinExistence type="predicted"/>
<accession>A0ACB9J9F9</accession>
<gene>
    <name evidence="1" type="ORF">L1987_16063</name>
</gene>
<keyword evidence="2" id="KW-1185">Reference proteome</keyword>
<reference evidence="2" key="1">
    <citation type="journal article" date="2022" name="Mol. Ecol. Resour.">
        <title>The genomes of chicory, endive, great burdock and yacon provide insights into Asteraceae palaeo-polyploidization history and plant inulin production.</title>
        <authorList>
            <person name="Fan W."/>
            <person name="Wang S."/>
            <person name="Wang H."/>
            <person name="Wang A."/>
            <person name="Jiang F."/>
            <person name="Liu H."/>
            <person name="Zhao H."/>
            <person name="Xu D."/>
            <person name="Zhang Y."/>
        </authorList>
    </citation>
    <scope>NUCLEOTIDE SEQUENCE [LARGE SCALE GENOMIC DNA]</scope>
    <source>
        <strain evidence="2">cv. Yunnan</strain>
    </source>
</reference>
<protein>
    <submittedName>
        <fullName evidence="1">Uncharacterized protein</fullName>
    </submittedName>
</protein>
<dbReference type="Proteomes" id="UP001056120">
    <property type="component" value="Linkage Group LG05"/>
</dbReference>
<organism evidence="1 2">
    <name type="scientific">Smallanthus sonchifolius</name>
    <dbReference type="NCBI Taxonomy" id="185202"/>
    <lineage>
        <taxon>Eukaryota</taxon>
        <taxon>Viridiplantae</taxon>
        <taxon>Streptophyta</taxon>
        <taxon>Embryophyta</taxon>
        <taxon>Tracheophyta</taxon>
        <taxon>Spermatophyta</taxon>
        <taxon>Magnoliopsida</taxon>
        <taxon>eudicotyledons</taxon>
        <taxon>Gunneridae</taxon>
        <taxon>Pentapetalae</taxon>
        <taxon>asterids</taxon>
        <taxon>campanulids</taxon>
        <taxon>Asterales</taxon>
        <taxon>Asteraceae</taxon>
        <taxon>Asteroideae</taxon>
        <taxon>Heliantheae alliance</taxon>
        <taxon>Millerieae</taxon>
        <taxon>Smallanthus</taxon>
    </lineage>
</organism>
<evidence type="ECO:0000313" key="1">
    <source>
        <dbReference type="EMBL" id="KAI3816370.1"/>
    </source>
</evidence>
<evidence type="ECO:0000313" key="2">
    <source>
        <dbReference type="Proteomes" id="UP001056120"/>
    </source>
</evidence>
<sequence length="69" mass="7630">MPYLKKAGLARLSSAYKSLKVSKSGDKKNRQASKAGPGTISEALIRGLPIILNDYIPGQVCKFYFYTFE</sequence>